<dbReference type="Pfam" id="PF02518">
    <property type="entry name" value="HATPase_c"/>
    <property type="match status" value="1"/>
</dbReference>
<dbReference type="GO" id="GO:0000155">
    <property type="term" value="F:phosphorelay sensor kinase activity"/>
    <property type="evidence" value="ECO:0007669"/>
    <property type="project" value="InterPro"/>
</dbReference>
<keyword evidence="12" id="KW-1185">Reference proteome</keyword>
<evidence type="ECO:0000256" key="8">
    <source>
        <dbReference type="ARBA" id="ARBA00023012"/>
    </source>
</evidence>
<dbReference type="InterPro" id="IPR050482">
    <property type="entry name" value="Sensor_HK_TwoCompSys"/>
</dbReference>
<name>A0A1I5F6C4_9BACT</name>
<dbReference type="Proteomes" id="UP000199564">
    <property type="component" value="Unassembled WGS sequence"/>
</dbReference>
<dbReference type="SUPFAM" id="SSF48452">
    <property type="entry name" value="TPR-like"/>
    <property type="match status" value="2"/>
</dbReference>
<dbReference type="InterPro" id="IPR005467">
    <property type="entry name" value="His_kinase_dom"/>
</dbReference>
<keyword evidence="6 11" id="KW-0418">Kinase</keyword>
<dbReference type="EMBL" id="FOVW01000004">
    <property type="protein sequence ID" value="SFO19315.1"/>
    <property type="molecule type" value="Genomic_DNA"/>
</dbReference>
<dbReference type="PANTHER" id="PTHR24421">
    <property type="entry name" value="NITRATE/NITRITE SENSOR PROTEIN NARX-RELATED"/>
    <property type="match status" value="1"/>
</dbReference>
<evidence type="ECO:0000256" key="3">
    <source>
        <dbReference type="ARBA" id="ARBA00022553"/>
    </source>
</evidence>
<keyword evidence="3" id="KW-0597">Phosphoprotein</keyword>
<dbReference type="PROSITE" id="PS50109">
    <property type="entry name" value="HIS_KIN"/>
    <property type="match status" value="1"/>
</dbReference>
<evidence type="ECO:0000256" key="6">
    <source>
        <dbReference type="ARBA" id="ARBA00022777"/>
    </source>
</evidence>
<evidence type="ECO:0000313" key="11">
    <source>
        <dbReference type="EMBL" id="SFO19315.1"/>
    </source>
</evidence>
<dbReference type="SUPFAM" id="SSF55874">
    <property type="entry name" value="ATPase domain of HSP90 chaperone/DNA topoisomerase II/histidine kinase"/>
    <property type="match status" value="1"/>
</dbReference>
<feature type="transmembrane region" description="Helical" evidence="9">
    <location>
        <begin position="434"/>
        <end position="454"/>
    </location>
</feature>
<dbReference type="STRING" id="226506.SAMN04488519_104237"/>
<keyword evidence="9" id="KW-1133">Transmembrane helix</keyword>
<evidence type="ECO:0000256" key="1">
    <source>
        <dbReference type="ARBA" id="ARBA00000085"/>
    </source>
</evidence>
<dbReference type="Gene3D" id="1.20.5.1930">
    <property type="match status" value="1"/>
</dbReference>
<dbReference type="Gene3D" id="3.30.565.10">
    <property type="entry name" value="Histidine kinase-like ATPase, C-terminal domain"/>
    <property type="match status" value="1"/>
</dbReference>
<keyword evidence="4" id="KW-0808">Transferase</keyword>
<evidence type="ECO:0000259" key="10">
    <source>
        <dbReference type="PROSITE" id="PS50109"/>
    </source>
</evidence>
<dbReference type="GO" id="GO:0046983">
    <property type="term" value="F:protein dimerization activity"/>
    <property type="evidence" value="ECO:0007669"/>
    <property type="project" value="InterPro"/>
</dbReference>
<evidence type="ECO:0000256" key="7">
    <source>
        <dbReference type="ARBA" id="ARBA00022840"/>
    </source>
</evidence>
<sequence length="666" mass="76190">MEIEIFKKFLVFLISIGFSSILLENSALSQEKSLNSIIEIEKSLEKEDLKDTERYQLLLQAIQIYKDEKAYEKLAKSSIQLFQTPATDPDADIQKKEILKEAVLYESEIQDSLIKGNLHLKLAAAYFNEQKFDSAIVEYTKAIDRFSSKDSLYIADGYFFRGQAEDYYGNMLQAMKDYQTARIIYQNLEDFEYVDFVNGGLAILFSKYGIYQEAEEIRNELIQKSINSENFSDAGIQFFNQSEDYRKQKKSEKRIKALLKADSLENISNSNPYFKTVLKFNISIYYGEMGDLTKAKEYFNEGEKAMSQVPELDQNSGSYLMAQTRLLLSEGKISSAIQSGEKLLRISKEASNMDHLSIAYQLLEEAYRKSGQPAKALDYLTAFKSYQDSIFEVNQANSFAYYQTLYETERKENELLSKSLEVENLKESSRRRNLIFGATLLLLLGGSGFGFLAFQLKTSKKEKALQENFSRELLKTQEEERKRISKDLHDGLGQSLLLIKNKVALNQSENAGDMLDTAINELRSIARSLHPMQLEKLGLSKALEQMLEQIDRETQLFVSSEIEEVKGFLPKEKELQLYRIAQEGINNILKHSQAEGMKLELLKHNSRVELIIEDNGKGFDFSEKFNDFHSLGLKTLKERTAAISGTMKVNSEKGKGTKLSFLVYAN</sequence>
<dbReference type="SMART" id="SM00028">
    <property type="entry name" value="TPR"/>
    <property type="match status" value="3"/>
</dbReference>
<dbReference type="InterPro" id="IPR011712">
    <property type="entry name" value="Sig_transdc_His_kin_sub3_dim/P"/>
</dbReference>
<comment type="catalytic activity">
    <reaction evidence="1">
        <text>ATP + protein L-histidine = ADP + protein N-phospho-L-histidine.</text>
        <dbReference type="EC" id="2.7.13.3"/>
    </reaction>
</comment>
<dbReference type="InterPro" id="IPR036890">
    <property type="entry name" value="HATPase_C_sf"/>
</dbReference>
<dbReference type="InterPro" id="IPR019734">
    <property type="entry name" value="TPR_rpt"/>
</dbReference>
<evidence type="ECO:0000256" key="4">
    <source>
        <dbReference type="ARBA" id="ARBA00022679"/>
    </source>
</evidence>
<proteinExistence type="predicted"/>
<accession>A0A1I5F6C4</accession>
<dbReference type="PANTHER" id="PTHR24421:SF10">
    <property type="entry name" value="NITRATE_NITRITE SENSOR PROTEIN NARQ"/>
    <property type="match status" value="1"/>
</dbReference>
<evidence type="ECO:0000256" key="5">
    <source>
        <dbReference type="ARBA" id="ARBA00022741"/>
    </source>
</evidence>
<dbReference type="EC" id="2.7.13.3" evidence="2"/>
<evidence type="ECO:0000313" key="12">
    <source>
        <dbReference type="Proteomes" id="UP000199564"/>
    </source>
</evidence>
<keyword evidence="9" id="KW-0472">Membrane</keyword>
<organism evidence="11 12">
    <name type="scientific">Algoriphagus ornithinivorans</name>
    <dbReference type="NCBI Taxonomy" id="226506"/>
    <lineage>
        <taxon>Bacteria</taxon>
        <taxon>Pseudomonadati</taxon>
        <taxon>Bacteroidota</taxon>
        <taxon>Cytophagia</taxon>
        <taxon>Cytophagales</taxon>
        <taxon>Cyclobacteriaceae</taxon>
        <taxon>Algoriphagus</taxon>
    </lineage>
</organism>
<keyword evidence="5" id="KW-0547">Nucleotide-binding</keyword>
<gene>
    <name evidence="11" type="ORF">SAMN04488519_104237</name>
</gene>
<keyword evidence="9" id="KW-0812">Transmembrane</keyword>
<reference evidence="12" key="1">
    <citation type="submission" date="2016-10" db="EMBL/GenBank/DDBJ databases">
        <authorList>
            <person name="Varghese N."/>
            <person name="Submissions S."/>
        </authorList>
    </citation>
    <scope>NUCLEOTIDE SEQUENCE [LARGE SCALE GENOMIC DNA]</scope>
    <source>
        <strain evidence="12">DSM 15282</strain>
    </source>
</reference>
<dbReference type="GO" id="GO:0005524">
    <property type="term" value="F:ATP binding"/>
    <property type="evidence" value="ECO:0007669"/>
    <property type="project" value="UniProtKB-KW"/>
</dbReference>
<dbReference type="AlphaFoldDB" id="A0A1I5F6C4"/>
<dbReference type="RefSeq" id="WP_091652661.1">
    <property type="nucleotide sequence ID" value="NZ_FOVW01000004.1"/>
</dbReference>
<keyword evidence="7" id="KW-0067">ATP-binding</keyword>
<evidence type="ECO:0000256" key="9">
    <source>
        <dbReference type="SAM" id="Phobius"/>
    </source>
</evidence>
<dbReference type="InterPro" id="IPR003594">
    <property type="entry name" value="HATPase_dom"/>
</dbReference>
<dbReference type="Pfam" id="PF07730">
    <property type="entry name" value="HisKA_3"/>
    <property type="match status" value="1"/>
</dbReference>
<keyword evidence="8" id="KW-0902">Two-component regulatory system</keyword>
<feature type="domain" description="Histidine kinase" evidence="10">
    <location>
        <begin position="513"/>
        <end position="666"/>
    </location>
</feature>
<dbReference type="Gene3D" id="1.25.40.10">
    <property type="entry name" value="Tetratricopeptide repeat domain"/>
    <property type="match status" value="2"/>
</dbReference>
<dbReference type="InterPro" id="IPR011990">
    <property type="entry name" value="TPR-like_helical_dom_sf"/>
</dbReference>
<protein>
    <recommendedName>
        <fullName evidence="2">histidine kinase</fullName>
        <ecNumber evidence="2">2.7.13.3</ecNumber>
    </recommendedName>
</protein>
<evidence type="ECO:0000256" key="2">
    <source>
        <dbReference type="ARBA" id="ARBA00012438"/>
    </source>
</evidence>
<dbReference type="GO" id="GO:0016020">
    <property type="term" value="C:membrane"/>
    <property type="evidence" value="ECO:0007669"/>
    <property type="project" value="InterPro"/>
</dbReference>
<dbReference type="CDD" id="cd16917">
    <property type="entry name" value="HATPase_UhpB-NarQ-NarX-like"/>
    <property type="match status" value="1"/>
</dbReference>